<feature type="region of interest" description="Disordered" evidence="1">
    <location>
        <begin position="133"/>
        <end position="171"/>
    </location>
</feature>
<reference evidence="2" key="1">
    <citation type="submission" date="2018-02" db="EMBL/GenBank/DDBJ databases">
        <authorList>
            <person name="Cohen D.B."/>
            <person name="Kent A.D."/>
        </authorList>
    </citation>
    <scope>NUCLEOTIDE SEQUENCE</scope>
</reference>
<dbReference type="EMBL" id="OIVN01000472">
    <property type="protein sequence ID" value="SPC80813.1"/>
    <property type="molecule type" value="Genomic_DNA"/>
</dbReference>
<sequence length="171" mass="19298">MGDMGVKYFEDMITTFGPHMVETSIAVVERVVTREMNSKLQHPFTTEEVKQAVFQMHPQKPQDLMGISKVLVNRLKIVLSCVILNTQSAFVPRRLITDNVIVAFEVLHSLKLRRKCNKGSMAIKLDMIKANESTSVDEEENVVDDLENDSKQDSSEGKVENVGENLEDDSE</sequence>
<evidence type="ECO:0008006" key="3">
    <source>
        <dbReference type="Google" id="ProtNLM"/>
    </source>
</evidence>
<feature type="compositionally biased region" description="Acidic residues" evidence="1">
    <location>
        <begin position="135"/>
        <end position="147"/>
    </location>
</feature>
<accession>A0A2N9F117</accession>
<organism evidence="2">
    <name type="scientific">Fagus sylvatica</name>
    <name type="common">Beechnut</name>
    <dbReference type="NCBI Taxonomy" id="28930"/>
    <lineage>
        <taxon>Eukaryota</taxon>
        <taxon>Viridiplantae</taxon>
        <taxon>Streptophyta</taxon>
        <taxon>Embryophyta</taxon>
        <taxon>Tracheophyta</taxon>
        <taxon>Spermatophyta</taxon>
        <taxon>Magnoliopsida</taxon>
        <taxon>eudicotyledons</taxon>
        <taxon>Gunneridae</taxon>
        <taxon>Pentapetalae</taxon>
        <taxon>rosids</taxon>
        <taxon>fabids</taxon>
        <taxon>Fagales</taxon>
        <taxon>Fagaceae</taxon>
        <taxon>Fagus</taxon>
    </lineage>
</organism>
<evidence type="ECO:0000313" key="2">
    <source>
        <dbReference type="EMBL" id="SPC80813.1"/>
    </source>
</evidence>
<dbReference type="AlphaFoldDB" id="A0A2N9F117"/>
<protein>
    <recommendedName>
        <fullName evidence="3">Reverse transcriptase domain-containing protein</fullName>
    </recommendedName>
</protein>
<feature type="compositionally biased region" description="Basic and acidic residues" evidence="1">
    <location>
        <begin position="148"/>
        <end position="161"/>
    </location>
</feature>
<name>A0A2N9F117_FAGSY</name>
<proteinExistence type="predicted"/>
<evidence type="ECO:0000256" key="1">
    <source>
        <dbReference type="SAM" id="MobiDB-lite"/>
    </source>
</evidence>
<gene>
    <name evidence="2" type="ORF">FSB_LOCUS8695</name>
</gene>